<dbReference type="AlphaFoldDB" id="A0ABD5MAT8"/>
<keyword evidence="3" id="KW-1185">Reference proteome</keyword>
<comment type="caution">
    <text evidence="2">The sequence shown here is derived from an EMBL/GenBank/DDBJ whole genome shotgun (WGS) entry which is preliminary data.</text>
</comment>
<feature type="transmembrane region" description="Helical" evidence="1">
    <location>
        <begin position="135"/>
        <end position="155"/>
    </location>
</feature>
<evidence type="ECO:0000313" key="2">
    <source>
        <dbReference type="EMBL" id="MFA1611025.1"/>
    </source>
</evidence>
<accession>A0ABD5MAT8</accession>
<evidence type="ECO:0000313" key="3">
    <source>
        <dbReference type="Proteomes" id="UP001570511"/>
    </source>
</evidence>
<dbReference type="Proteomes" id="UP001570511">
    <property type="component" value="Unassembled WGS sequence"/>
</dbReference>
<name>A0ABD5MAT8_9EURY</name>
<dbReference type="EMBL" id="JBGNYA010000001">
    <property type="protein sequence ID" value="MFA1611025.1"/>
    <property type="molecule type" value="Genomic_DNA"/>
</dbReference>
<gene>
    <name evidence="2" type="ORF">OS889_08415</name>
</gene>
<proteinExistence type="predicted"/>
<organism evidence="2 3">
    <name type="scientific">Halobellus rubicundus</name>
    <dbReference type="NCBI Taxonomy" id="2996466"/>
    <lineage>
        <taxon>Archaea</taxon>
        <taxon>Methanobacteriati</taxon>
        <taxon>Methanobacteriota</taxon>
        <taxon>Stenosarchaea group</taxon>
        <taxon>Halobacteria</taxon>
        <taxon>Halobacteriales</taxon>
        <taxon>Haloferacaceae</taxon>
        <taxon>Halobellus</taxon>
    </lineage>
</organism>
<dbReference type="RefSeq" id="WP_372388990.1">
    <property type="nucleotide sequence ID" value="NZ_JBGNYA010000001.1"/>
</dbReference>
<feature type="transmembrane region" description="Helical" evidence="1">
    <location>
        <begin position="32"/>
        <end position="54"/>
    </location>
</feature>
<reference evidence="2 3" key="1">
    <citation type="submission" date="2024-08" db="EMBL/GenBank/DDBJ databases">
        <title>Halobellus sp. MBLA0158 whole genome sequence.</title>
        <authorList>
            <person name="Hwang C.Y."/>
            <person name="Cho E.-S."/>
            <person name="Seo M.-J."/>
        </authorList>
    </citation>
    <scope>NUCLEOTIDE SEQUENCE [LARGE SCALE GENOMIC DNA]</scope>
    <source>
        <strain evidence="2 3">MBLA0158</strain>
    </source>
</reference>
<keyword evidence="1" id="KW-0812">Transmembrane</keyword>
<feature type="transmembrane region" description="Helical" evidence="1">
    <location>
        <begin position="66"/>
        <end position="86"/>
    </location>
</feature>
<dbReference type="Pfam" id="PF04240">
    <property type="entry name" value="Caroten_synth"/>
    <property type="match status" value="1"/>
</dbReference>
<sequence length="156" mass="16344">MTSGRTFVATTVAVGLVALAHAAATWPIAATIALFGGGAAVAFVAEAVVVALGWLEHHLGPKVLGVPLYVLFGWTGAIYLAFRLALLATDGWLAVVAAGTVATAYDVLTDHRGVEEGYWTYLDDLGGPRVRAVPWWNFAGWFAISCLTAALATPFL</sequence>
<keyword evidence="1" id="KW-0472">Membrane</keyword>
<keyword evidence="1" id="KW-1133">Transmembrane helix</keyword>
<evidence type="ECO:0000256" key="1">
    <source>
        <dbReference type="SAM" id="Phobius"/>
    </source>
</evidence>
<dbReference type="InterPro" id="IPR007354">
    <property type="entry name" value="CruF-like"/>
</dbReference>
<protein>
    <submittedName>
        <fullName evidence="2">Carotenoid biosynthesis protein</fullName>
    </submittedName>
</protein>